<dbReference type="Gene3D" id="1.10.287.70">
    <property type="match status" value="1"/>
</dbReference>
<feature type="transmembrane region" description="Helical" evidence="9">
    <location>
        <begin position="249"/>
        <end position="266"/>
    </location>
</feature>
<evidence type="ECO:0000256" key="3">
    <source>
        <dbReference type="ARBA" id="ARBA00022692"/>
    </source>
</evidence>
<gene>
    <name evidence="11 13 14" type="ORF">SRAE_2000154800</name>
</gene>
<name>A0A090LAU6_STRRB</name>
<protein>
    <submittedName>
        <fullName evidence="11 13">Potassium channel subfamily K member 18</fullName>
    </submittedName>
</protein>
<feature type="transmembrane region" description="Helical" evidence="9">
    <location>
        <begin position="127"/>
        <end position="146"/>
    </location>
</feature>
<dbReference type="CTD" id="36379247"/>
<organism evidence="11">
    <name type="scientific">Strongyloides ratti</name>
    <name type="common">Parasitic roundworm</name>
    <dbReference type="NCBI Taxonomy" id="34506"/>
    <lineage>
        <taxon>Eukaryota</taxon>
        <taxon>Metazoa</taxon>
        <taxon>Ecdysozoa</taxon>
        <taxon>Nematoda</taxon>
        <taxon>Chromadorea</taxon>
        <taxon>Rhabditida</taxon>
        <taxon>Tylenchina</taxon>
        <taxon>Panagrolaimomorpha</taxon>
        <taxon>Strongyloidoidea</taxon>
        <taxon>Strongyloididae</taxon>
        <taxon>Strongyloides</taxon>
    </lineage>
</organism>
<evidence type="ECO:0000259" key="10">
    <source>
        <dbReference type="Pfam" id="PF07885"/>
    </source>
</evidence>
<evidence type="ECO:0000256" key="1">
    <source>
        <dbReference type="ARBA" id="ARBA00004141"/>
    </source>
</evidence>
<evidence type="ECO:0000256" key="2">
    <source>
        <dbReference type="ARBA" id="ARBA00022448"/>
    </source>
</evidence>
<evidence type="ECO:0000313" key="12">
    <source>
        <dbReference type="Proteomes" id="UP000035682"/>
    </source>
</evidence>
<feature type="transmembrane region" description="Helical" evidence="9">
    <location>
        <begin position="32"/>
        <end position="57"/>
    </location>
</feature>
<evidence type="ECO:0000313" key="13">
    <source>
        <dbReference type="WBParaSite" id="SRAE_2000154800.1"/>
    </source>
</evidence>
<dbReference type="WormBase" id="SRAE_2000154800">
    <property type="protein sequence ID" value="SRP05247"/>
    <property type="gene ID" value="WBGene00261753"/>
</dbReference>
<evidence type="ECO:0000256" key="8">
    <source>
        <dbReference type="RuleBase" id="RU003857"/>
    </source>
</evidence>
<dbReference type="GO" id="GO:0030322">
    <property type="term" value="P:stabilization of membrane potential"/>
    <property type="evidence" value="ECO:0007669"/>
    <property type="project" value="TreeGrafter"/>
</dbReference>
<dbReference type="GO" id="GO:0005886">
    <property type="term" value="C:plasma membrane"/>
    <property type="evidence" value="ECO:0007669"/>
    <property type="project" value="TreeGrafter"/>
</dbReference>
<feature type="domain" description="Potassium channel" evidence="10">
    <location>
        <begin position="231"/>
        <end position="303"/>
    </location>
</feature>
<dbReference type="InterPro" id="IPR013099">
    <property type="entry name" value="K_chnl_dom"/>
</dbReference>
<comment type="subcellular location">
    <subcellularLocation>
        <location evidence="1">Membrane</location>
        <topology evidence="1">Multi-pass membrane protein</topology>
    </subcellularLocation>
</comment>
<dbReference type="Pfam" id="PF07885">
    <property type="entry name" value="Ion_trans_2"/>
    <property type="match status" value="2"/>
</dbReference>
<dbReference type="AlphaFoldDB" id="A0A090LAU6"/>
<keyword evidence="7 8" id="KW-0407">Ion channel</keyword>
<comment type="similarity">
    <text evidence="8">Belongs to the two pore domain potassium channel (TC 1.A.1.8) family.</text>
</comment>
<feature type="transmembrane region" description="Helical" evidence="9">
    <location>
        <begin position="222"/>
        <end position="242"/>
    </location>
</feature>
<keyword evidence="2 8" id="KW-0813">Transport</keyword>
<feature type="transmembrane region" description="Helical" evidence="9">
    <location>
        <begin position="153"/>
        <end position="175"/>
    </location>
</feature>
<dbReference type="OrthoDB" id="297496at2759"/>
<keyword evidence="5 8" id="KW-0406">Ion transport</keyword>
<feature type="domain" description="Potassium channel" evidence="10">
    <location>
        <begin position="120"/>
        <end position="182"/>
    </location>
</feature>
<feature type="transmembrane region" description="Helical" evidence="9">
    <location>
        <begin position="278"/>
        <end position="304"/>
    </location>
</feature>
<dbReference type="PRINTS" id="PR01333">
    <property type="entry name" value="2POREKCHANEL"/>
</dbReference>
<evidence type="ECO:0000256" key="4">
    <source>
        <dbReference type="ARBA" id="ARBA00022989"/>
    </source>
</evidence>
<dbReference type="OMA" id="VYTILEP"/>
<reference evidence="11 12" key="1">
    <citation type="submission" date="2014-09" db="EMBL/GenBank/DDBJ databases">
        <authorList>
            <person name="Martin A.A."/>
        </authorList>
    </citation>
    <scope>NUCLEOTIDE SEQUENCE</scope>
    <source>
        <strain evidence="12">ED321</strain>
        <strain evidence="11">ED321 Heterogonic</strain>
    </source>
</reference>
<evidence type="ECO:0000256" key="7">
    <source>
        <dbReference type="ARBA" id="ARBA00023303"/>
    </source>
</evidence>
<proteinExistence type="inferred from homology"/>
<evidence type="ECO:0000256" key="6">
    <source>
        <dbReference type="ARBA" id="ARBA00023136"/>
    </source>
</evidence>
<dbReference type="EMBL" id="LN609529">
    <property type="protein sequence ID" value="CEF66882.1"/>
    <property type="molecule type" value="Genomic_DNA"/>
</dbReference>
<keyword evidence="4 9" id="KW-1133">Transmembrane helix</keyword>
<dbReference type="GeneID" id="36379247"/>
<evidence type="ECO:0000256" key="5">
    <source>
        <dbReference type="ARBA" id="ARBA00023065"/>
    </source>
</evidence>
<dbReference type="SUPFAM" id="SSF81324">
    <property type="entry name" value="Voltage-gated potassium channels"/>
    <property type="match status" value="2"/>
</dbReference>
<dbReference type="PANTHER" id="PTHR11003">
    <property type="entry name" value="POTASSIUM CHANNEL, SUBFAMILY K"/>
    <property type="match status" value="1"/>
</dbReference>
<dbReference type="GO" id="GO:0015271">
    <property type="term" value="F:outward rectifier potassium channel activity"/>
    <property type="evidence" value="ECO:0007669"/>
    <property type="project" value="TreeGrafter"/>
</dbReference>
<keyword evidence="6 9" id="KW-0472">Membrane</keyword>
<evidence type="ECO:0000313" key="11">
    <source>
        <dbReference type="EMBL" id="CEF66882.1"/>
    </source>
</evidence>
<dbReference type="GO" id="GO:0022841">
    <property type="term" value="F:potassium ion leak channel activity"/>
    <property type="evidence" value="ECO:0007669"/>
    <property type="project" value="TreeGrafter"/>
</dbReference>
<dbReference type="RefSeq" id="XP_024506082.1">
    <property type="nucleotide sequence ID" value="XM_024652513.1"/>
</dbReference>
<dbReference type="PANTHER" id="PTHR11003:SF156">
    <property type="entry name" value="POTASSIUM CHANNEL DOMAIN-CONTAINING PROTEIN"/>
    <property type="match status" value="1"/>
</dbReference>
<accession>A0A090LAU6</accession>
<dbReference type="STRING" id="34506.A0A090LAU6"/>
<dbReference type="Proteomes" id="UP000035682">
    <property type="component" value="Unplaced"/>
</dbReference>
<evidence type="ECO:0000313" key="14">
    <source>
        <dbReference type="WormBase" id="SRAE_2000154800"/>
    </source>
</evidence>
<evidence type="ECO:0000256" key="9">
    <source>
        <dbReference type="SAM" id="Phobius"/>
    </source>
</evidence>
<dbReference type="WBParaSite" id="SRAE_2000154800.1">
    <property type="protein sequence ID" value="SRAE_2000154800.1"/>
    <property type="gene ID" value="WBGene00261753"/>
</dbReference>
<keyword evidence="12" id="KW-1185">Reference proteome</keyword>
<sequence length="377" mass="43420">MLSGRHEKWHKSFFSSFTQPQMSSRFVQKVRLILPHILLCTATLVYICIGAELFYLIEAPYELEHRKFHIDNIREIQEKVKYFDIHKYGNESAEQLIDELIYVSMQAFDEGITLEDFDIETNLTNKWTFSTAVFFAVTVVTTIGYGNLVPISFFGRFFCIFYSFLGIPLTLITIADVAKFLSDLINHCYWRNVRRKDLKKDGLINEEDDVDSLAATIETSSAAQFFVLLLLLVYMAVAAYVFTHLQEWNFLDSFYFTLITLVTIGYGDLNIETNGENYYGWIAFIFVGLILSTLTVDLVGSACIQNLHSFGRNFDALGFLRSALRNGKHATVDQWDAFCPEEYWLMPWIDEIRKFSSLSALKDSENNSKKSSQSLKV</sequence>
<dbReference type="InterPro" id="IPR003280">
    <property type="entry name" value="2pore_dom_K_chnl"/>
</dbReference>
<keyword evidence="3 8" id="KW-0812">Transmembrane</keyword>
<reference evidence="13" key="2">
    <citation type="submission" date="2020-12" db="UniProtKB">
        <authorList>
            <consortium name="WormBaseParasite"/>
        </authorList>
    </citation>
    <scope>IDENTIFICATION</scope>
</reference>